<dbReference type="Proteomes" id="UP000050761">
    <property type="component" value="Unassembled WGS sequence"/>
</dbReference>
<sequence>MTVVPLLFVLLPLLHGLRSVPAKSPQPCFFPESDVRPFFYDVHADLAPGTVVAESVVDPPRADILLASVRSEKPIGINFTERFELKQRRAGQFQLVLTSNLSLPSKVDVIKLFVTVVCNDEAFPLFTVRVRNNDSTSPQFYNEPYHVEVNETLRVGDTVITPVVVVDWDSENSPPKLRLEDSNSPFKVVADQYQNQPVARVNKNQTSSRNPTLVLLKLVKPIDHLPITLKLVAENSLDRTSETLIHIQAKSKNGKDRPKIQASKIQETRWSCRKSRDIGRGFKAVLCGSPSTTSGVGIIVSERFRDSIESWFLCGAGDEVVLPQVKGHRTWLQGRSTCAVQETRWSCRKSRDIGRGFKAVLCGSPSTTSGVGVIVSDDFVTLL</sequence>
<dbReference type="OrthoDB" id="5870839at2759"/>
<reference evidence="4" key="2">
    <citation type="submission" date="2019-09" db="UniProtKB">
        <authorList>
            <consortium name="WormBaseParasite"/>
        </authorList>
    </citation>
    <scope>IDENTIFICATION</scope>
</reference>
<proteinExistence type="predicted"/>
<reference evidence="2 3" key="1">
    <citation type="submission" date="2018-11" db="EMBL/GenBank/DDBJ databases">
        <authorList>
            <consortium name="Pathogen Informatics"/>
        </authorList>
    </citation>
    <scope>NUCLEOTIDE SEQUENCE [LARGE SCALE GENOMIC DNA]</scope>
</reference>
<evidence type="ECO:0000313" key="3">
    <source>
        <dbReference type="Proteomes" id="UP000050761"/>
    </source>
</evidence>
<protein>
    <submittedName>
        <fullName evidence="4">Cadherin domain-containing protein</fullName>
    </submittedName>
</protein>
<organism evidence="3 4">
    <name type="scientific">Heligmosomoides polygyrus</name>
    <name type="common">Parasitic roundworm</name>
    <dbReference type="NCBI Taxonomy" id="6339"/>
    <lineage>
        <taxon>Eukaryota</taxon>
        <taxon>Metazoa</taxon>
        <taxon>Ecdysozoa</taxon>
        <taxon>Nematoda</taxon>
        <taxon>Chromadorea</taxon>
        <taxon>Rhabditida</taxon>
        <taxon>Rhabditina</taxon>
        <taxon>Rhabditomorpha</taxon>
        <taxon>Strongyloidea</taxon>
        <taxon>Heligmosomidae</taxon>
        <taxon>Heligmosomoides</taxon>
    </lineage>
</organism>
<accession>A0A3P8A4J3</accession>
<feature type="signal peptide" evidence="1">
    <location>
        <begin position="1"/>
        <end position="22"/>
    </location>
</feature>
<keyword evidence="1" id="KW-0732">Signal</keyword>
<gene>
    <name evidence="2" type="ORF">HPBE_LOCUS13958</name>
</gene>
<accession>A0A183FZ22</accession>
<dbReference type="Gene3D" id="2.60.40.60">
    <property type="entry name" value="Cadherins"/>
    <property type="match status" value="1"/>
</dbReference>
<evidence type="ECO:0000256" key="1">
    <source>
        <dbReference type="SAM" id="SignalP"/>
    </source>
</evidence>
<keyword evidence="3" id="KW-1185">Reference proteome</keyword>
<dbReference type="AlphaFoldDB" id="A0A183FZ22"/>
<name>A0A183FZ22_HELPZ</name>
<feature type="chain" id="PRO_5044551737" evidence="1">
    <location>
        <begin position="23"/>
        <end position="383"/>
    </location>
</feature>
<dbReference type="EMBL" id="UZAH01028144">
    <property type="protein sequence ID" value="VDO98009.1"/>
    <property type="molecule type" value="Genomic_DNA"/>
</dbReference>
<evidence type="ECO:0000313" key="4">
    <source>
        <dbReference type="WBParaSite" id="HPBE_0001395701-mRNA-1"/>
    </source>
</evidence>
<evidence type="ECO:0000313" key="2">
    <source>
        <dbReference type="EMBL" id="VDO98009.1"/>
    </source>
</evidence>
<dbReference type="WBParaSite" id="HPBE_0001395701-mRNA-1">
    <property type="protein sequence ID" value="HPBE_0001395701-mRNA-1"/>
    <property type="gene ID" value="HPBE_0001395701"/>
</dbReference>